<dbReference type="CDD" id="cd09727">
    <property type="entry name" value="Cas6_I-E"/>
    <property type="match status" value="1"/>
</dbReference>
<dbReference type="RefSeq" id="WP_100343111.1">
    <property type="nucleotide sequence ID" value="NZ_PGFB01000001.1"/>
</dbReference>
<dbReference type="SUPFAM" id="SSF117987">
    <property type="entry name" value="CRISPR-associated protein"/>
    <property type="match status" value="2"/>
</dbReference>
<dbReference type="Proteomes" id="UP000230161">
    <property type="component" value="Unassembled WGS sequence"/>
</dbReference>
<dbReference type="Gene3D" id="3.30.70.1210">
    <property type="entry name" value="Crispr-associated protein, domain 2"/>
    <property type="match status" value="1"/>
</dbReference>
<dbReference type="Pfam" id="PF08798">
    <property type="entry name" value="CRISPR_assoc"/>
    <property type="match status" value="1"/>
</dbReference>
<sequence length="217" mass="23943">MFLTRMFLNPARRGTRLLVSSPQAMHAAVLAGFAPDTADSTASGRTLWRLDHEAHQLMLLVASPTAPDFTHLIEQAGWPTSSTWDTIDYTGFLSQITRGQHYAFRIFANPVRTPRDPELEGKIVGHVTARQQASWLIDRTTANGFQVMSNDDGEPQLLVSNREKKSFRRGSATVTLATAQFDGRLEVTDVDALRRALTFGIGRAKGYGCGLLTLARL</sequence>
<dbReference type="NCBIfam" id="TIGR01907">
    <property type="entry name" value="casE_Cse3"/>
    <property type="match status" value="1"/>
</dbReference>
<dbReference type="OrthoDB" id="9795689at2"/>
<dbReference type="SMART" id="SM01101">
    <property type="entry name" value="CRISPR_assoc"/>
    <property type="match status" value="1"/>
</dbReference>
<name>A0A2M9C3T2_9MICO</name>
<dbReference type="EMBL" id="PGFB01000001">
    <property type="protein sequence ID" value="PJJ65186.1"/>
    <property type="molecule type" value="Genomic_DNA"/>
</dbReference>
<comment type="caution">
    <text evidence="1">The sequence shown here is derived from an EMBL/GenBank/DDBJ whole genome shotgun (WGS) entry which is preliminary data.</text>
</comment>
<evidence type="ECO:0000313" key="1">
    <source>
        <dbReference type="EMBL" id="PJJ65186.1"/>
    </source>
</evidence>
<reference evidence="1 2" key="1">
    <citation type="submission" date="2017-11" db="EMBL/GenBank/DDBJ databases">
        <title>Genomic Encyclopedia of Archaeal and Bacterial Type Strains, Phase II (KMG-II): From Individual Species to Whole Genera.</title>
        <authorList>
            <person name="Goeker M."/>
        </authorList>
    </citation>
    <scope>NUCLEOTIDE SEQUENCE [LARGE SCALE GENOMIC DNA]</scope>
    <source>
        <strain evidence="1 2">DSM 25625</strain>
    </source>
</reference>
<protein>
    <submittedName>
        <fullName evidence="1">CRISPR system Cascade subunit CasE</fullName>
    </submittedName>
</protein>
<gene>
    <name evidence="1" type="ORF">CLV54_0215</name>
</gene>
<evidence type="ECO:0000313" key="2">
    <source>
        <dbReference type="Proteomes" id="UP000230161"/>
    </source>
</evidence>
<accession>A0A2M9C3T2</accession>
<dbReference type="Gene3D" id="3.30.70.1200">
    <property type="entry name" value="Crispr-associated protein, domain 1"/>
    <property type="match status" value="1"/>
</dbReference>
<dbReference type="InterPro" id="IPR010179">
    <property type="entry name" value="CRISPR-assoc_prot_Cse3"/>
</dbReference>
<organism evidence="1 2">
    <name type="scientific">Compostimonas suwonensis</name>
    <dbReference type="NCBI Taxonomy" id="1048394"/>
    <lineage>
        <taxon>Bacteria</taxon>
        <taxon>Bacillati</taxon>
        <taxon>Actinomycetota</taxon>
        <taxon>Actinomycetes</taxon>
        <taxon>Micrococcales</taxon>
        <taxon>Microbacteriaceae</taxon>
        <taxon>Compostimonas</taxon>
    </lineage>
</organism>
<proteinExistence type="predicted"/>
<keyword evidence="2" id="KW-1185">Reference proteome</keyword>
<dbReference type="AlphaFoldDB" id="A0A2M9C3T2"/>